<dbReference type="GO" id="GO:0003677">
    <property type="term" value="F:DNA binding"/>
    <property type="evidence" value="ECO:0007669"/>
    <property type="project" value="InterPro"/>
</dbReference>
<dbReference type="Pfam" id="PF19054">
    <property type="entry name" value="DUF5753"/>
    <property type="match status" value="1"/>
</dbReference>
<dbReference type="RefSeq" id="WP_150207207.1">
    <property type="nucleotide sequence ID" value="NZ_CP029190.1"/>
</dbReference>
<evidence type="ECO:0000313" key="3">
    <source>
        <dbReference type="Proteomes" id="UP000325211"/>
    </source>
</evidence>
<organism evidence="2 3">
    <name type="scientific">Streptomyces venezuelae</name>
    <dbReference type="NCBI Taxonomy" id="54571"/>
    <lineage>
        <taxon>Bacteria</taxon>
        <taxon>Bacillati</taxon>
        <taxon>Actinomycetota</taxon>
        <taxon>Actinomycetes</taxon>
        <taxon>Kitasatosporales</taxon>
        <taxon>Streptomycetaceae</taxon>
        <taxon>Streptomyces</taxon>
    </lineage>
</organism>
<feature type="domain" description="HTH cro/C1-type" evidence="1">
    <location>
        <begin position="30"/>
        <end position="73"/>
    </location>
</feature>
<evidence type="ECO:0000313" key="2">
    <source>
        <dbReference type="EMBL" id="QES48094.1"/>
    </source>
</evidence>
<gene>
    <name evidence="2" type="ORF">DEJ50_09995</name>
</gene>
<proteinExistence type="predicted"/>
<dbReference type="AlphaFoldDB" id="A0A5P2CYW7"/>
<protein>
    <submittedName>
        <fullName evidence="2">Transcriptional regulator</fullName>
    </submittedName>
</protein>
<reference evidence="2 3" key="1">
    <citation type="submission" date="2018-05" db="EMBL/GenBank/DDBJ databases">
        <title>Streptomyces venezuelae.</title>
        <authorList>
            <person name="Kim W."/>
            <person name="Lee N."/>
            <person name="Cho B.-K."/>
        </authorList>
    </citation>
    <scope>NUCLEOTIDE SEQUENCE [LARGE SCALE GENOMIC DNA]</scope>
    <source>
        <strain evidence="2 3">ATCC 21782</strain>
    </source>
</reference>
<dbReference type="EMBL" id="CP029190">
    <property type="protein sequence ID" value="QES48094.1"/>
    <property type="molecule type" value="Genomic_DNA"/>
</dbReference>
<dbReference type="SUPFAM" id="SSF47413">
    <property type="entry name" value="lambda repressor-like DNA-binding domains"/>
    <property type="match status" value="1"/>
</dbReference>
<accession>A0A5P2CYW7</accession>
<evidence type="ECO:0000259" key="1">
    <source>
        <dbReference type="PROSITE" id="PS50943"/>
    </source>
</evidence>
<sequence>MTDTNQTKRHASWTVIGVLAAHFRGQTPFTQESLAEHLHVDRETVASMEQGRRLLQPKMATALDELFETRGALSKALAKVPKRERYPAFAIDFIDHERTAESLQWYENQVVPGLLQTPEYAAAVFGCHYPPLTKEETEQKTAQRMTRQAVFARKPWPPMMHFVLEQVILERPIGGREVLHGQLRHLREMAELPFLGLQIIPTDRTTHAALAGPMVLLETKDHEQLAYLEGQDVGFLQDDPAEVHRLHLKYGMLRSQALSMEDSVGLLDDLLGES</sequence>
<dbReference type="InterPro" id="IPR010982">
    <property type="entry name" value="Lambda_DNA-bd_dom_sf"/>
</dbReference>
<dbReference type="Proteomes" id="UP000325211">
    <property type="component" value="Chromosome"/>
</dbReference>
<dbReference type="InterPro" id="IPR043917">
    <property type="entry name" value="DUF5753"/>
</dbReference>
<dbReference type="PROSITE" id="PS50943">
    <property type="entry name" value="HTH_CROC1"/>
    <property type="match status" value="1"/>
</dbReference>
<dbReference type="OrthoDB" id="5177600at2"/>
<name>A0A5P2CYW7_STRVZ</name>
<dbReference type="Gene3D" id="1.10.260.40">
    <property type="entry name" value="lambda repressor-like DNA-binding domains"/>
    <property type="match status" value="1"/>
</dbReference>
<dbReference type="InterPro" id="IPR001387">
    <property type="entry name" value="Cro/C1-type_HTH"/>
</dbReference>
<dbReference type="CDD" id="cd00093">
    <property type="entry name" value="HTH_XRE"/>
    <property type="match status" value="1"/>
</dbReference>
<dbReference type="Pfam" id="PF13560">
    <property type="entry name" value="HTH_31"/>
    <property type="match status" value="1"/>
</dbReference>